<dbReference type="KEGG" id="pnd:Pla175_28810"/>
<feature type="region of interest" description="Disordered" evidence="1">
    <location>
        <begin position="135"/>
        <end position="193"/>
    </location>
</feature>
<evidence type="ECO:0000256" key="1">
    <source>
        <dbReference type="SAM" id="MobiDB-lite"/>
    </source>
</evidence>
<dbReference type="AlphaFoldDB" id="A0A518DDE7"/>
<feature type="compositionally biased region" description="Low complexity" evidence="1">
    <location>
        <begin position="543"/>
        <end position="561"/>
    </location>
</feature>
<dbReference type="Proteomes" id="UP000317429">
    <property type="component" value="Chromosome"/>
</dbReference>
<accession>A0A518DDE7</accession>
<keyword evidence="3" id="KW-1185">Reference proteome</keyword>
<name>A0A518DDE7_9BACT</name>
<feature type="compositionally biased region" description="Low complexity" evidence="1">
    <location>
        <begin position="54"/>
        <end position="76"/>
    </location>
</feature>
<protein>
    <submittedName>
        <fullName evidence="2">Uncharacterized protein</fullName>
    </submittedName>
</protein>
<evidence type="ECO:0000313" key="2">
    <source>
        <dbReference type="EMBL" id="QDU89490.1"/>
    </source>
</evidence>
<proteinExistence type="predicted"/>
<dbReference type="RefSeq" id="WP_145286141.1">
    <property type="nucleotide sequence ID" value="NZ_CP036291.1"/>
</dbReference>
<feature type="region of interest" description="Disordered" evidence="1">
    <location>
        <begin position="537"/>
        <end position="579"/>
    </location>
</feature>
<feature type="region of interest" description="Disordered" evidence="1">
    <location>
        <begin position="1"/>
        <end position="87"/>
    </location>
</feature>
<feature type="compositionally biased region" description="Pro residues" evidence="1">
    <location>
        <begin position="1"/>
        <end position="16"/>
    </location>
</feature>
<dbReference type="EMBL" id="CP036291">
    <property type="protein sequence ID" value="QDU89490.1"/>
    <property type="molecule type" value="Genomic_DNA"/>
</dbReference>
<organism evidence="2 3">
    <name type="scientific">Pirellulimonas nuda</name>
    <dbReference type="NCBI Taxonomy" id="2528009"/>
    <lineage>
        <taxon>Bacteria</taxon>
        <taxon>Pseudomonadati</taxon>
        <taxon>Planctomycetota</taxon>
        <taxon>Planctomycetia</taxon>
        <taxon>Pirellulales</taxon>
        <taxon>Lacipirellulaceae</taxon>
        <taxon>Pirellulimonas</taxon>
    </lineage>
</organism>
<gene>
    <name evidence="2" type="ORF">Pla175_28810</name>
</gene>
<evidence type="ECO:0000313" key="3">
    <source>
        <dbReference type="Proteomes" id="UP000317429"/>
    </source>
</evidence>
<reference evidence="2 3" key="1">
    <citation type="submission" date="2019-02" db="EMBL/GenBank/DDBJ databases">
        <title>Deep-cultivation of Planctomycetes and their phenomic and genomic characterization uncovers novel biology.</title>
        <authorList>
            <person name="Wiegand S."/>
            <person name="Jogler M."/>
            <person name="Boedeker C."/>
            <person name="Pinto D."/>
            <person name="Vollmers J."/>
            <person name="Rivas-Marin E."/>
            <person name="Kohn T."/>
            <person name="Peeters S.H."/>
            <person name="Heuer A."/>
            <person name="Rast P."/>
            <person name="Oberbeckmann S."/>
            <person name="Bunk B."/>
            <person name="Jeske O."/>
            <person name="Meyerdierks A."/>
            <person name="Storesund J.E."/>
            <person name="Kallscheuer N."/>
            <person name="Luecker S."/>
            <person name="Lage O.M."/>
            <person name="Pohl T."/>
            <person name="Merkel B.J."/>
            <person name="Hornburger P."/>
            <person name="Mueller R.-W."/>
            <person name="Bruemmer F."/>
            <person name="Labrenz M."/>
            <person name="Spormann A.M."/>
            <person name="Op den Camp H."/>
            <person name="Overmann J."/>
            <person name="Amann R."/>
            <person name="Jetten M.S.M."/>
            <person name="Mascher T."/>
            <person name="Medema M.H."/>
            <person name="Devos D.P."/>
            <person name="Kaster A.-K."/>
            <person name="Ovreas L."/>
            <person name="Rohde M."/>
            <person name="Galperin M.Y."/>
            <person name="Jogler C."/>
        </authorList>
    </citation>
    <scope>NUCLEOTIDE SEQUENCE [LARGE SCALE GENOMIC DNA]</scope>
    <source>
        <strain evidence="2 3">Pla175</strain>
    </source>
</reference>
<sequence>MVSPPNDPADPPPPPVEAHAVVPRNDRPAPGPAPSFDVSGADGIDPSLAGGGSTPAAASAPPGPAAPTASTGADNDAPPPDPPPDLAAIRAAAQLEFPGQSVVTPDPILLEQLRAELRASEQRVEQWETERQAIVDANGRQQEAAASAEAQRRAAEAEQAGAAKATADDATPQSTHNQADHVDGASPPAAADNTADIQSDEDFEDDEDDEDYAEELDFETAFSKLRELLWDFDDSDPDFRITAAHGGQIWRGLGPDWGLAPTSEAEFRAWADRYRPVVKLVVKIQHERDSQPQLKRRINWAADPVPRDHQQQPLTNDVHLRAERTYFQGFKPTLPYGPQPWKKQPFARGGANVTLPYAVGEWEVFVILYRVPTFYSAPTQIRTYTDDSAKEYFRAWGLEEAPEEVLLICRALLCHDEAGIDRLAGWLRRNPEHRVQSAGTTPPTCDSYTGISFIQALTLATQILDAEDLRRAQLEELLPAGATGTQRLAAESYLNCRADEATFRDSLSPADLLDPKTQKALQSLSVCTERALRSLDRARAADAKPPAGGVVRPAAAPRPGKTGLPFQSTPAALRRNPNP</sequence>
<feature type="compositionally biased region" description="Low complexity" evidence="1">
    <location>
        <begin position="140"/>
        <end position="149"/>
    </location>
</feature>